<organism evidence="5 6">
    <name type="scientific">Hemibagrus wyckioides</name>
    <dbReference type="NCBI Taxonomy" id="337641"/>
    <lineage>
        <taxon>Eukaryota</taxon>
        <taxon>Metazoa</taxon>
        <taxon>Chordata</taxon>
        <taxon>Craniata</taxon>
        <taxon>Vertebrata</taxon>
        <taxon>Euteleostomi</taxon>
        <taxon>Actinopterygii</taxon>
        <taxon>Neopterygii</taxon>
        <taxon>Teleostei</taxon>
        <taxon>Ostariophysi</taxon>
        <taxon>Siluriformes</taxon>
        <taxon>Bagridae</taxon>
        <taxon>Hemibagrus</taxon>
    </lineage>
</organism>
<gene>
    <name evidence="5" type="ORF">KOW79_012669</name>
</gene>
<keyword evidence="6" id="KW-1185">Reference proteome</keyword>
<feature type="chain" id="PRO_5039512520" description="Immunoglobulin V-set domain-containing protein" evidence="3">
    <location>
        <begin position="21"/>
        <end position="306"/>
    </location>
</feature>
<feature type="signal peptide" evidence="3">
    <location>
        <begin position="1"/>
        <end position="20"/>
    </location>
</feature>
<protein>
    <recommendedName>
        <fullName evidence="4">Immunoglobulin V-set domain-containing protein</fullName>
    </recommendedName>
</protein>
<dbReference type="Pfam" id="PF07686">
    <property type="entry name" value="V-set"/>
    <property type="match status" value="1"/>
</dbReference>
<keyword evidence="2" id="KW-0812">Transmembrane</keyword>
<dbReference type="AlphaFoldDB" id="A0A9D3NKM2"/>
<comment type="caution">
    <text evidence="5">The sequence shown here is derived from an EMBL/GenBank/DDBJ whole genome shotgun (WGS) entry which is preliminary data.</text>
</comment>
<evidence type="ECO:0000313" key="6">
    <source>
        <dbReference type="Proteomes" id="UP000824219"/>
    </source>
</evidence>
<evidence type="ECO:0000259" key="4">
    <source>
        <dbReference type="Pfam" id="PF07686"/>
    </source>
</evidence>
<dbReference type="EMBL" id="JAHKSW010000014">
    <property type="protein sequence ID" value="KAG7324653.1"/>
    <property type="molecule type" value="Genomic_DNA"/>
</dbReference>
<dbReference type="InterPro" id="IPR036179">
    <property type="entry name" value="Ig-like_dom_sf"/>
</dbReference>
<keyword evidence="2" id="KW-0472">Membrane</keyword>
<accession>A0A9D3NKM2</accession>
<keyword evidence="2" id="KW-1133">Transmembrane helix</keyword>
<name>A0A9D3NKM2_9TELE</name>
<dbReference type="Proteomes" id="UP000824219">
    <property type="component" value="Linkage Group LG14"/>
</dbReference>
<dbReference type="SUPFAM" id="SSF48726">
    <property type="entry name" value="Immunoglobulin"/>
    <property type="match status" value="1"/>
</dbReference>
<dbReference type="OrthoDB" id="8918441at2759"/>
<feature type="transmembrane region" description="Helical" evidence="2">
    <location>
        <begin position="168"/>
        <end position="187"/>
    </location>
</feature>
<dbReference type="InterPro" id="IPR013106">
    <property type="entry name" value="Ig_V-set"/>
</dbReference>
<feature type="region of interest" description="Disordered" evidence="1">
    <location>
        <begin position="116"/>
        <end position="165"/>
    </location>
</feature>
<evidence type="ECO:0000313" key="5">
    <source>
        <dbReference type="EMBL" id="KAG7324653.1"/>
    </source>
</evidence>
<dbReference type="InterPro" id="IPR013783">
    <property type="entry name" value="Ig-like_fold"/>
</dbReference>
<proteinExistence type="predicted"/>
<evidence type="ECO:0000256" key="3">
    <source>
        <dbReference type="SAM" id="SignalP"/>
    </source>
</evidence>
<reference evidence="5 6" key="1">
    <citation type="submission" date="2021-06" db="EMBL/GenBank/DDBJ databases">
        <title>Chromosome-level genome assembly of the red-tail catfish (Hemibagrus wyckioides).</title>
        <authorList>
            <person name="Shao F."/>
        </authorList>
    </citation>
    <scope>NUCLEOTIDE SEQUENCE [LARGE SCALE GENOMIC DNA]</scope>
    <source>
        <strain evidence="5">EC202008001</strain>
        <tissue evidence="5">Blood</tissue>
    </source>
</reference>
<evidence type="ECO:0000256" key="2">
    <source>
        <dbReference type="SAM" id="Phobius"/>
    </source>
</evidence>
<dbReference type="Gene3D" id="2.60.40.10">
    <property type="entry name" value="Immunoglobulins"/>
    <property type="match status" value="1"/>
</dbReference>
<keyword evidence="3" id="KW-0732">Signal</keyword>
<sequence length="306" mass="33853">MFFLALTGFLLYGSFYTAHSAILNKSLTEGNNTFLYCENDGKVIWDKGVDEGRSSILTAEHGGVTVKHRPDPDHRYSVLSDLSLLIKRVSLSDSGIYFCNTVPVVNLTVTPLHIKSGGGREGRKKRRKEGKKEAKTDEDSGSASKSEEDSTENISDTSDDDDDDDEDWWIAVAGVIGVSCMVVVLLVRWRFFTKRKTGQQKPAHVYDSINNLPAAEQPAGFSVTQNQAHIYTSITDLPEASQDGEQQRESETVYFLAQNPASNTTGDQQRENECVYFLAGAPASITTDQDQVQPVYTKIQKPVKNT</sequence>
<evidence type="ECO:0000256" key="1">
    <source>
        <dbReference type="SAM" id="MobiDB-lite"/>
    </source>
</evidence>
<feature type="domain" description="Immunoglobulin V-set" evidence="4">
    <location>
        <begin position="38"/>
        <end position="101"/>
    </location>
</feature>